<dbReference type="GO" id="GO:0015833">
    <property type="term" value="P:peptide transport"/>
    <property type="evidence" value="ECO:0007669"/>
    <property type="project" value="TreeGrafter"/>
</dbReference>
<evidence type="ECO:0000256" key="4">
    <source>
        <dbReference type="SAM" id="SignalP"/>
    </source>
</evidence>
<keyword evidence="7" id="KW-1185">Reference proteome</keyword>
<dbReference type="Gene3D" id="3.40.190.10">
    <property type="entry name" value="Periplasmic binding protein-like II"/>
    <property type="match status" value="1"/>
</dbReference>
<dbReference type="PIRSF" id="PIRSF002741">
    <property type="entry name" value="MppA"/>
    <property type="match status" value="1"/>
</dbReference>
<dbReference type="RefSeq" id="WP_092960682.1">
    <property type="nucleotide sequence ID" value="NZ_FOSQ01000005.1"/>
</dbReference>
<dbReference type="InterPro" id="IPR030678">
    <property type="entry name" value="Peptide/Ni-bd"/>
</dbReference>
<dbReference type="InterPro" id="IPR000914">
    <property type="entry name" value="SBP_5_dom"/>
</dbReference>
<reference evidence="6 7" key="1">
    <citation type="submission" date="2016-10" db="EMBL/GenBank/DDBJ databases">
        <authorList>
            <person name="de Groot N.N."/>
        </authorList>
    </citation>
    <scope>NUCLEOTIDE SEQUENCE [LARGE SCALE GENOMIC DNA]</scope>
    <source>
        <strain evidence="6 7">DSM 19981</strain>
    </source>
</reference>
<evidence type="ECO:0000313" key="7">
    <source>
        <dbReference type="Proteomes" id="UP000199473"/>
    </source>
</evidence>
<dbReference type="CDD" id="cd08502">
    <property type="entry name" value="PBP2_NikA_DppA_OppA_like_16"/>
    <property type="match status" value="1"/>
</dbReference>
<comment type="subcellular location">
    <subcellularLocation>
        <location evidence="1">Periplasm</location>
    </subcellularLocation>
</comment>
<evidence type="ECO:0000313" key="6">
    <source>
        <dbReference type="EMBL" id="SFK66126.1"/>
    </source>
</evidence>
<keyword evidence="3 4" id="KW-0732">Signal</keyword>
<feature type="chain" id="PRO_5011785001" evidence="4">
    <location>
        <begin position="21"/>
        <end position="531"/>
    </location>
</feature>
<dbReference type="InterPro" id="IPR039424">
    <property type="entry name" value="SBP_5"/>
</dbReference>
<dbReference type="GO" id="GO:0043190">
    <property type="term" value="C:ATP-binding cassette (ABC) transporter complex"/>
    <property type="evidence" value="ECO:0007669"/>
    <property type="project" value="InterPro"/>
</dbReference>
<evidence type="ECO:0000256" key="3">
    <source>
        <dbReference type="ARBA" id="ARBA00022729"/>
    </source>
</evidence>
<dbReference type="GO" id="GO:0030288">
    <property type="term" value="C:outer membrane-bounded periplasmic space"/>
    <property type="evidence" value="ECO:0007669"/>
    <property type="project" value="UniProtKB-ARBA"/>
</dbReference>
<dbReference type="SUPFAM" id="SSF53850">
    <property type="entry name" value="Periplasmic binding protein-like II"/>
    <property type="match status" value="1"/>
</dbReference>
<dbReference type="Proteomes" id="UP000199473">
    <property type="component" value="Unassembled WGS sequence"/>
</dbReference>
<evidence type="ECO:0000256" key="1">
    <source>
        <dbReference type="ARBA" id="ARBA00004418"/>
    </source>
</evidence>
<dbReference type="Gene3D" id="3.10.105.10">
    <property type="entry name" value="Dipeptide-binding Protein, Domain 3"/>
    <property type="match status" value="1"/>
</dbReference>
<dbReference type="PANTHER" id="PTHR30290:SF38">
    <property type="entry name" value="D,D-DIPEPTIDE-BINDING PERIPLASMIC PROTEIN DDPA-RELATED"/>
    <property type="match status" value="1"/>
</dbReference>
<comment type="similarity">
    <text evidence="2">Belongs to the bacterial solute-binding protein 5 family.</text>
</comment>
<protein>
    <submittedName>
        <fullName evidence="6">Peptide/nickel transport system substrate-binding protein</fullName>
    </submittedName>
</protein>
<accession>A0A1I4BDQ4</accession>
<dbReference type="STRING" id="1123062.SAMN02745775_105158"/>
<sequence>MAIMKVSRRSALLLAGGALAAPRIADAQANARTLRFVPQANLSNIDPVWSTAVVVRNHGLMIYDTLYGLGADFRPRPQMAAGHEITEEGRRWTITLRPGLRFHDGAPVTARDCVASIQRWAKRDVLGQRLDGLMDGIAALDDSRFEIRLKKAWPGLAFALGKPSANICAIMPERVARTDPFTQITDYTGSGPFRFRQDLFRPGDRMIYERFAGYAPRSEPADFLAGGKQVHFDRVEWIVMPDPSTASAALQNNEVDWWETPLPDLLPLLRRNREIQTDLVNTAGNLGVLRFNFLQPPFDNPAIRRAVLPAVDQRAFMNAAIGTDPALSTIPAGVFTPGTPLANDEGLSVLSGPRDLEAARRALREAGYRGERVVLLSATDLPVLQNLAEVAADMLRRIGFNVDLQAMDWGTHIQRRTNRGPVDAGGWSAFCTTWEGLDVSVPGSHMPIRGNGTNAWAGWPTLPRLEELREAWFEATDLAAEQAIAREIQRVTWQEVPFIPLGQVLPLMAYRRSITGVVKGGPALFWGVRRA</sequence>
<evidence type="ECO:0000256" key="2">
    <source>
        <dbReference type="ARBA" id="ARBA00005695"/>
    </source>
</evidence>
<organism evidence="6 7">
    <name type="scientific">Falsiroseomonas stagni DSM 19981</name>
    <dbReference type="NCBI Taxonomy" id="1123062"/>
    <lineage>
        <taxon>Bacteria</taxon>
        <taxon>Pseudomonadati</taxon>
        <taxon>Pseudomonadota</taxon>
        <taxon>Alphaproteobacteria</taxon>
        <taxon>Acetobacterales</taxon>
        <taxon>Roseomonadaceae</taxon>
        <taxon>Falsiroseomonas</taxon>
    </lineage>
</organism>
<dbReference type="AlphaFoldDB" id="A0A1I4BDQ4"/>
<dbReference type="GO" id="GO:1904680">
    <property type="term" value="F:peptide transmembrane transporter activity"/>
    <property type="evidence" value="ECO:0007669"/>
    <property type="project" value="TreeGrafter"/>
</dbReference>
<name>A0A1I4BDQ4_9PROT</name>
<dbReference type="PANTHER" id="PTHR30290">
    <property type="entry name" value="PERIPLASMIC BINDING COMPONENT OF ABC TRANSPORTER"/>
    <property type="match status" value="1"/>
</dbReference>
<dbReference type="OrthoDB" id="7233744at2"/>
<gene>
    <name evidence="6" type="ORF">SAMN02745775_105158</name>
</gene>
<feature type="domain" description="Solute-binding protein family 5" evidence="5">
    <location>
        <begin position="75"/>
        <end position="429"/>
    </location>
</feature>
<proteinExistence type="inferred from homology"/>
<feature type="signal peptide" evidence="4">
    <location>
        <begin position="1"/>
        <end position="20"/>
    </location>
</feature>
<dbReference type="EMBL" id="FOSQ01000005">
    <property type="protein sequence ID" value="SFK66126.1"/>
    <property type="molecule type" value="Genomic_DNA"/>
</dbReference>
<evidence type="ECO:0000259" key="5">
    <source>
        <dbReference type="Pfam" id="PF00496"/>
    </source>
</evidence>
<dbReference type="Pfam" id="PF00496">
    <property type="entry name" value="SBP_bac_5"/>
    <property type="match status" value="1"/>
</dbReference>